<name>A0A3P6DSZ9_BRAOL</name>
<organism evidence="2">
    <name type="scientific">Brassica oleracea</name>
    <name type="common">Wild cabbage</name>
    <dbReference type="NCBI Taxonomy" id="3712"/>
    <lineage>
        <taxon>Eukaryota</taxon>
        <taxon>Viridiplantae</taxon>
        <taxon>Streptophyta</taxon>
        <taxon>Embryophyta</taxon>
        <taxon>Tracheophyta</taxon>
        <taxon>Spermatophyta</taxon>
        <taxon>Magnoliopsida</taxon>
        <taxon>eudicotyledons</taxon>
        <taxon>Gunneridae</taxon>
        <taxon>Pentapetalae</taxon>
        <taxon>rosids</taxon>
        <taxon>malvids</taxon>
        <taxon>Brassicales</taxon>
        <taxon>Brassicaceae</taxon>
        <taxon>Brassiceae</taxon>
        <taxon>Brassica</taxon>
    </lineage>
</organism>
<sequence length="61" mass="7323">MKFPVLMIRILLKVVMYLREEQKHTWRLNGTTFRELTKSLQINVMMMMTCSAGSFSRIKRK</sequence>
<gene>
    <name evidence="2" type="ORF">BOLC9T55221H</name>
</gene>
<evidence type="ECO:0000313" key="2">
    <source>
        <dbReference type="EMBL" id="VDD29898.1"/>
    </source>
</evidence>
<protein>
    <submittedName>
        <fullName evidence="2">Uncharacterized protein</fullName>
    </submittedName>
</protein>
<feature type="signal peptide" evidence="1">
    <location>
        <begin position="1"/>
        <end position="17"/>
    </location>
</feature>
<evidence type="ECO:0000256" key="1">
    <source>
        <dbReference type="SAM" id="SignalP"/>
    </source>
</evidence>
<proteinExistence type="predicted"/>
<accession>A0A3P6DSZ9</accession>
<dbReference type="EMBL" id="LR031875">
    <property type="protein sequence ID" value="VDD29898.1"/>
    <property type="molecule type" value="Genomic_DNA"/>
</dbReference>
<keyword evidence="1" id="KW-0732">Signal</keyword>
<feature type="chain" id="PRO_5018186170" evidence="1">
    <location>
        <begin position="18"/>
        <end position="61"/>
    </location>
</feature>
<reference evidence="2" key="1">
    <citation type="submission" date="2018-11" db="EMBL/GenBank/DDBJ databases">
        <authorList>
            <consortium name="Genoscope - CEA"/>
            <person name="William W."/>
        </authorList>
    </citation>
    <scope>NUCLEOTIDE SEQUENCE</scope>
</reference>
<dbReference type="AlphaFoldDB" id="A0A3P6DSZ9"/>